<dbReference type="AlphaFoldDB" id="X0W3Z8"/>
<feature type="non-terminal residue" evidence="1">
    <location>
        <position position="1"/>
    </location>
</feature>
<sequence length="135" mass="15535">DYQKMSVSLKGKGKILKVIDSKLYHEEGSLTIGGEINLANENIFDDLKLGVDRGMLVWKDWKVTGDKKSSEVKLSKDIGDEFRINFKTYLNDKTDFSNNDNSQIELEYELADTESIKMQIKKDESFLALEHSFQF</sequence>
<protein>
    <submittedName>
        <fullName evidence="1">Uncharacterized protein</fullName>
    </submittedName>
</protein>
<reference evidence="1" key="1">
    <citation type="journal article" date="2014" name="Front. Microbiol.">
        <title>High frequency of phylogenetically diverse reductive dehalogenase-homologous genes in deep subseafloor sedimentary metagenomes.</title>
        <authorList>
            <person name="Kawai M."/>
            <person name="Futagami T."/>
            <person name="Toyoda A."/>
            <person name="Takaki Y."/>
            <person name="Nishi S."/>
            <person name="Hori S."/>
            <person name="Arai W."/>
            <person name="Tsubouchi T."/>
            <person name="Morono Y."/>
            <person name="Uchiyama I."/>
            <person name="Ito T."/>
            <person name="Fujiyama A."/>
            <person name="Inagaki F."/>
            <person name="Takami H."/>
        </authorList>
    </citation>
    <scope>NUCLEOTIDE SEQUENCE</scope>
    <source>
        <strain evidence="1">Expedition CK06-06</strain>
    </source>
</reference>
<accession>X0W3Z8</accession>
<name>X0W3Z8_9ZZZZ</name>
<gene>
    <name evidence="1" type="ORF">S01H1_38738</name>
</gene>
<organism evidence="1">
    <name type="scientific">marine sediment metagenome</name>
    <dbReference type="NCBI Taxonomy" id="412755"/>
    <lineage>
        <taxon>unclassified sequences</taxon>
        <taxon>metagenomes</taxon>
        <taxon>ecological metagenomes</taxon>
    </lineage>
</organism>
<proteinExistence type="predicted"/>
<comment type="caution">
    <text evidence="1">The sequence shown here is derived from an EMBL/GenBank/DDBJ whole genome shotgun (WGS) entry which is preliminary data.</text>
</comment>
<dbReference type="EMBL" id="BARS01024401">
    <property type="protein sequence ID" value="GAG07441.1"/>
    <property type="molecule type" value="Genomic_DNA"/>
</dbReference>
<evidence type="ECO:0000313" key="1">
    <source>
        <dbReference type="EMBL" id="GAG07441.1"/>
    </source>
</evidence>